<keyword evidence="1" id="KW-0472">Membrane</keyword>
<name>E4ZV49_LEPMJ</name>
<evidence type="ECO:0000313" key="3">
    <source>
        <dbReference type="Proteomes" id="UP000002668"/>
    </source>
</evidence>
<dbReference type="Proteomes" id="UP000002668">
    <property type="component" value="Genome"/>
</dbReference>
<gene>
    <name evidence="2" type="ORF">LEMA_uP026270.1</name>
</gene>
<keyword evidence="3" id="KW-1185">Reference proteome</keyword>
<dbReference type="EMBL" id="FP929127">
    <property type="protein sequence ID" value="CBX95475.1"/>
    <property type="molecule type" value="Genomic_DNA"/>
</dbReference>
<keyword evidence="1" id="KW-1133">Transmembrane helix</keyword>
<keyword evidence="1" id="KW-0812">Transmembrane</keyword>
<feature type="transmembrane region" description="Helical" evidence="1">
    <location>
        <begin position="50"/>
        <end position="71"/>
    </location>
</feature>
<sequence length="75" mass="8681">MREVHCQKTQDARNQELVCFVATLRCIRLLHLLCDIVKSLDCRIVMRLHYLLHLVSEVIFTANISILALPIHQAT</sequence>
<accession>E4ZV49</accession>
<evidence type="ECO:0000313" key="2">
    <source>
        <dbReference type="EMBL" id="CBX95475.1"/>
    </source>
</evidence>
<evidence type="ECO:0000256" key="1">
    <source>
        <dbReference type="SAM" id="Phobius"/>
    </source>
</evidence>
<proteinExistence type="predicted"/>
<organism evidence="3">
    <name type="scientific">Leptosphaeria maculans (strain JN3 / isolate v23.1.3 / race Av1-4-5-6-7-8)</name>
    <name type="common">Blackleg fungus</name>
    <name type="synonym">Phoma lingam</name>
    <dbReference type="NCBI Taxonomy" id="985895"/>
    <lineage>
        <taxon>Eukaryota</taxon>
        <taxon>Fungi</taxon>
        <taxon>Dikarya</taxon>
        <taxon>Ascomycota</taxon>
        <taxon>Pezizomycotina</taxon>
        <taxon>Dothideomycetes</taxon>
        <taxon>Pleosporomycetidae</taxon>
        <taxon>Pleosporales</taxon>
        <taxon>Pleosporineae</taxon>
        <taxon>Leptosphaeriaceae</taxon>
        <taxon>Plenodomus</taxon>
        <taxon>Plenodomus lingam/Leptosphaeria maculans species complex</taxon>
    </lineage>
</organism>
<dbReference type="HOGENOM" id="CLU_2671514_0_0_1"/>
<protein>
    <submittedName>
        <fullName evidence="2">Predicted protein</fullName>
    </submittedName>
</protein>
<dbReference type="AlphaFoldDB" id="E4ZV49"/>
<dbReference type="VEuPathDB" id="FungiDB:LEMA_uP026270.1"/>
<dbReference type="InParanoid" id="E4ZV49"/>
<reference evidence="3" key="1">
    <citation type="journal article" date="2011" name="Nat. Commun.">
        <title>Effector diversification within compartments of the Leptosphaeria maculans genome affected by Repeat-Induced Point mutations.</title>
        <authorList>
            <person name="Rouxel T."/>
            <person name="Grandaubert J."/>
            <person name="Hane J.K."/>
            <person name="Hoede C."/>
            <person name="van de Wouw A.P."/>
            <person name="Couloux A."/>
            <person name="Dominguez V."/>
            <person name="Anthouard V."/>
            <person name="Bally P."/>
            <person name="Bourras S."/>
            <person name="Cozijnsen A.J."/>
            <person name="Ciuffetti L.M."/>
            <person name="Degrave A."/>
            <person name="Dilmaghani A."/>
            <person name="Duret L."/>
            <person name="Fudal I."/>
            <person name="Goodwin S.B."/>
            <person name="Gout L."/>
            <person name="Glaser N."/>
            <person name="Linglin J."/>
            <person name="Kema G.H.J."/>
            <person name="Lapalu N."/>
            <person name="Lawrence C.B."/>
            <person name="May K."/>
            <person name="Meyer M."/>
            <person name="Ollivier B."/>
            <person name="Poulain J."/>
            <person name="Schoch C.L."/>
            <person name="Simon A."/>
            <person name="Spatafora J.W."/>
            <person name="Stachowiak A."/>
            <person name="Turgeon B.G."/>
            <person name="Tyler B.M."/>
            <person name="Vincent D."/>
            <person name="Weissenbach J."/>
            <person name="Amselem J."/>
            <person name="Quesneville H."/>
            <person name="Oliver R.P."/>
            <person name="Wincker P."/>
            <person name="Balesdent M.-H."/>
            <person name="Howlett B.J."/>
        </authorList>
    </citation>
    <scope>NUCLEOTIDE SEQUENCE [LARGE SCALE GENOMIC DNA]</scope>
    <source>
        <strain evidence="3">JN3 / isolate v23.1.3 / race Av1-4-5-6-7-8</strain>
    </source>
</reference>